<organism evidence="1">
    <name type="scientific">viral metagenome</name>
    <dbReference type="NCBI Taxonomy" id="1070528"/>
    <lineage>
        <taxon>unclassified sequences</taxon>
        <taxon>metagenomes</taxon>
        <taxon>organismal metagenomes</taxon>
    </lineage>
</organism>
<evidence type="ECO:0000313" key="1">
    <source>
        <dbReference type="EMBL" id="QJA93828.1"/>
    </source>
</evidence>
<proteinExistence type="predicted"/>
<protein>
    <submittedName>
        <fullName evidence="1">Uncharacterized protein</fullName>
    </submittedName>
</protein>
<dbReference type="EMBL" id="MT143181">
    <property type="protein sequence ID" value="QJA93828.1"/>
    <property type="molecule type" value="Genomic_DNA"/>
</dbReference>
<dbReference type="InterPro" id="IPR043870">
    <property type="entry name" value="DUF5830"/>
</dbReference>
<dbReference type="Pfam" id="PF19148">
    <property type="entry name" value="DUF5830"/>
    <property type="match status" value="1"/>
</dbReference>
<accession>A0A6M3LLK7</accession>
<reference evidence="1" key="1">
    <citation type="submission" date="2020-03" db="EMBL/GenBank/DDBJ databases">
        <title>The deep terrestrial virosphere.</title>
        <authorList>
            <person name="Holmfeldt K."/>
            <person name="Nilsson E."/>
            <person name="Simone D."/>
            <person name="Lopez-Fernandez M."/>
            <person name="Wu X."/>
            <person name="de Brujin I."/>
            <person name="Lundin D."/>
            <person name="Andersson A."/>
            <person name="Bertilsson S."/>
            <person name="Dopson M."/>
        </authorList>
    </citation>
    <scope>NUCLEOTIDE SEQUENCE</scope>
    <source>
        <strain evidence="1">MM415B04100</strain>
    </source>
</reference>
<sequence length="138" mass="15783">MQGERFLNEYAQNYFAMKPEIEVGLELIAALGAIELKPVEIGDLLYNLITRDFKIIDEILKIAQEEGLLQRTEKTYLITPGASNLKFEKPKIIKQDERTNCRLCGKRISTGYYVVLKSHTIGPYGSSCIRKIHLEHLI</sequence>
<dbReference type="AlphaFoldDB" id="A0A6M3LLK7"/>
<gene>
    <name evidence="1" type="ORF">MM415B04100_0002</name>
</gene>
<name>A0A6M3LLK7_9ZZZZ</name>